<dbReference type="PANTHER" id="PTHR30193">
    <property type="entry name" value="ABC TRANSPORTER PERMEASE PROTEIN"/>
    <property type="match status" value="1"/>
</dbReference>
<dbReference type="Proteomes" id="UP000199236">
    <property type="component" value="Unassembled WGS sequence"/>
</dbReference>
<feature type="transmembrane region" description="Helical" evidence="7">
    <location>
        <begin position="260"/>
        <end position="282"/>
    </location>
</feature>
<feature type="transmembrane region" description="Helical" evidence="7">
    <location>
        <begin position="70"/>
        <end position="91"/>
    </location>
</feature>
<feature type="transmembrane region" description="Helical" evidence="7">
    <location>
        <begin position="151"/>
        <end position="176"/>
    </location>
</feature>
<evidence type="ECO:0000256" key="7">
    <source>
        <dbReference type="RuleBase" id="RU363032"/>
    </source>
</evidence>
<dbReference type="SUPFAM" id="SSF161098">
    <property type="entry name" value="MetI-like"/>
    <property type="match status" value="1"/>
</dbReference>
<name>A0A1I4ZMC6_9HYPH</name>
<evidence type="ECO:0000313" key="10">
    <source>
        <dbReference type="Proteomes" id="UP000199236"/>
    </source>
</evidence>
<dbReference type="PROSITE" id="PS50928">
    <property type="entry name" value="ABC_TM1"/>
    <property type="match status" value="1"/>
</dbReference>
<comment type="subcellular location">
    <subcellularLocation>
        <location evidence="1 7">Cell membrane</location>
        <topology evidence="1 7">Multi-pass membrane protein</topology>
    </subcellularLocation>
</comment>
<evidence type="ECO:0000259" key="8">
    <source>
        <dbReference type="PROSITE" id="PS50928"/>
    </source>
</evidence>
<keyword evidence="5 7" id="KW-1133">Transmembrane helix</keyword>
<dbReference type="GO" id="GO:0005886">
    <property type="term" value="C:plasma membrane"/>
    <property type="evidence" value="ECO:0007669"/>
    <property type="project" value="UniProtKB-SubCell"/>
</dbReference>
<protein>
    <submittedName>
        <fullName evidence="9">sn-glycerol 3-phosphate transport system permease protein</fullName>
    </submittedName>
</protein>
<dbReference type="STRING" id="655353.SAMN04488056_101138"/>
<evidence type="ECO:0000256" key="2">
    <source>
        <dbReference type="ARBA" id="ARBA00022448"/>
    </source>
</evidence>
<evidence type="ECO:0000256" key="5">
    <source>
        <dbReference type="ARBA" id="ARBA00022989"/>
    </source>
</evidence>
<dbReference type="EMBL" id="FOVR01000001">
    <property type="protein sequence ID" value="SFN51120.1"/>
    <property type="molecule type" value="Genomic_DNA"/>
</dbReference>
<gene>
    <name evidence="9" type="ORF">SAMN04488056_101138</name>
</gene>
<dbReference type="Pfam" id="PF00528">
    <property type="entry name" value="BPD_transp_1"/>
    <property type="match status" value="1"/>
</dbReference>
<keyword evidence="2 7" id="KW-0813">Transport</keyword>
<keyword evidence="3" id="KW-1003">Cell membrane</keyword>
<dbReference type="CDD" id="cd06261">
    <property type="entry name" value="TM_PBP2"/>
    <property type="match status" value="1"/>
</dbReference>
<evidence type="ECO:0000256" key="3">
    <source>
        <dbReference type="ARBA" id="ARBA00022475"/>
    </source>
</evidence>
<evidence type="ECO:0000313" key="9">
    <source>
        <dbReference type="EMBL" id="SFN51120.1"/>
    </source>
</evidence>
<feature type="transmembrane region" description="Helical" evidence="7">
    <location>
        <begin position="103"/>
        <end position="131"/>
    </location>
</feature>
<evidence type="ECO:0000256" key="4">
    <source>
        <dbReference type="ARBA" id="ARBA00022692"/>
    </source>
</evidence>
<sequence>MRRDWIYALLLLLPAMVLLMGFTHIPAIETVISSFFSTPHGRRPAHFVGIDNYLYLLEDDVFIRSCWNNLIYAAITIPASIIIALVMALFVHSRMAGLSFLRMAYFTPTVLPMIAVGNIWLFFFTPSFGLIDQIRALFDLPAQNWMGDPDTVLYTVLVVAVWKNAGFFMIFYLAALQTIPEPLREAAKLEGAGRWTFFRRVTLPLIMPTTLFILVNAIINSVRLIDHIFIMTLGGPNNASRLLLYHIYETAFEYWDTASASAMTVVILFVLSLLAIGQFFWLDRKVHYK</sequence>
<dbReference type="GO" id="GO:0055085">
    <property type="term" value="P:transmembrane transport"/>
    <property type="evidence" value="ECO:0007669"/>
    <property type="project" value="InterPro"/>
</dbReference>
<dbReference type="Gene3D" id="1.10.3720.10">
    <property type="entry name" value="MetI-like"/>
    <property type="match status" value="1"/>
</dbReference>
<dbReference type="InterPro" id="IPR051393">
    <property type="entry name" value="ABC_transporter_permease"/>
</dbReference>
<keyword evidence="6 7" id="KW-0472">Membrane</keyword>
<reference evidence="9 10" key="1">
    <citation type="submission" date="2016-10" db="EMBL/GenBank/DDBJ databases">
        <authorList>
            <person name="de Groot N.N."/>
        </authorList>
    </citation>
    <scope>NUCLEOTIDE SEQUENCE [LARGE SCALE GENOMIC DNA]</scope>
    <source>
        <strain evidence="9 10">CGMCC 1.9157</strain>
    </source>
</reference>
<evidence type="ECO:0000256" key="1">
    <source>
        <dbReference type="ARBA" id="ARBA00004651"/>
    </source>
</evidence>
<dbReference type="AlphaFoldDB" id="A0A1I4ZMC6"/>
<keyword evidence="10" id="KW-1185">Reference proteome</keyword>
<evidence type="ECO:0000256" key="6">
    <source>
        <dbReference type="ARBA" id="ARBA00023136"/>
    </source>
</evidence>
<dbReference type="OrthoDB" id="7939379at2"/>
<dbReference type="RefSeq" id="WP_090067833.1">
    <property type="nucleotide sequence ID" value="NZ_FOVR01000001.1"/>
</dbReference>
<comment type="similarity">
    <text evidence="7">Belongs to the binding-protein-dependent transport system permease family.</text>
</comment>
<feature type="transmembrane region" description="Helical" evidence="7">
    <location>
        <begin position="197"/>
        <end position="219"/>
    </location>
</feature>
<organism evidence="9 10">
    <name type="scientific">Cohaesibacter marisflavi</name>
    <dbReference type="NCBI Taxonomy" id="655353"/>
    <lineage>
        <taxon>Bacteria</taxon>
        <taxon>Pseudomonadati</taxon>
        <taxon>Pseudomonadota</taxon>
        <taxon>Alphaproteobacteria</taxon>
        <taxon>Hyphomicrobiales</taxon>
        <taxon>Cohaesibacteraceae</taxon>
    </lineage>
</organism>
<dbReference type="PANTHER" id="PTHR30193:SF37">
    <property type="entry name" value="INNER MEMBRANE ABC TRANSPORTER PERMEASE PROTEIN YCJO"/>
    <property type="match status" value="1"/>
</dbReference>
<keyword evidence="4 7" id="KW-0812">Transmembrane</keyword>
<feature type="domain" description="ABC transmembrane type-1" evidence="8">
    <location>
        <begin position="66"/>
        <end position="275"/>
    </location>
</feature>
<accession>A0A1I4ZMC6</accession>
<proteinExistence type="inferred from homology"/>
<dbReference type="InterPro" id="IPR000515">
    <property type="entry name" value="MetI-like"/>
</dbReference>
<dbReference type="InterPro" id="IPR035906">
    <property type="entry name" value="MetI-like_sf"/>
</dbReference>